<sequence length="305" mass="34593">MFRNKQKNQIKVPGKIAKVRSKLRPLIMVILVMVFVLGSGLLIYDKFFKTSKISGTQTTTDPGIPGWWYEKYFGQSICDFDECRPEADPDADKLNNSQEYYYKTDPLNFRTAGDELNDGELVAAGIDPSQPGRMSFEESASDENIIGESLVFDSDIKKLVAESSDISKVNLPLVADDELTILYDIQSEDVYMEYFEELRTKTNRYFSQTEIAEITAILQDGYGSDVSMIQIKAKKLSVELKTVAVPELMVNFHKYNIAFYQLLADVIGTPSPNNINQWYDKAQAFLAVQQKMSLEKQLLSKQFGE</sequence>
<proteinExistence type="predicted"/>
<comment type="caution">
    <text evidence="2">The sequence shown here is derived from an EMBL/GenBank/DDBJ whole genome shotgun (WGS) entry which is preliminary data.</text>
</comment>
<dbReference type="AlphaFoldDB" id="A0A1F5N843"/>
<keyword evidence="1" id="KW-1133">Transmembrane helix</keyword>
<keyword evidence="1" id="KW-0472">Membrane</keyword>
<dbReference type="STRING" id="1817821.A2717_04000"/>
<organism evidence="2 3">
    <name type="scientific">Candidatus Doudnabacteria bacterium RIFCSPHIGHO2_01_FULL_41_86</name>
    <dbReference type="NCBI Taxonomy" id="1817821"/>
    <lineage>
        <taxon>Bacteria</taxon>
        <taxon>Candidatus Doudnaibacteriota</taxon>
    </lineage>
</organism>
<dbReference type="EMBL" id="MFEH01000005">
    <property type="protein sequence ID" value="OGE73758.1"/>
    <property type="molecule type" value="Genomic_DNA"/>
</dbReference>
<evidence type="ECO:0000313" key="2">
    <source>
        <dbReference type="EMBL" id="OGE73758.1"/>
    </source>
</evidence>
<feature type="transmembrane region" description="Helical" evidence="1">
    <location>
        <begin position="25"/>
        <end position="44"/>
    </location>
</feature>
<evidence type="ECO:0000256" key="1">
    <source>
        <dbReference type="SAM" id="Phobius"/>
    </source>
</evidence>
<protein>
    <submittedName>
        <fullName evidence="2">Uncharacterized protein</fullName>
    </submittedName>
</protein>
<accession>A0A1F5N843</accession>
<evidence type="ECO:0000313" key="3">
    <source>
        <dbReference type="Proteomes" id="UP000177610"/>
    </source>
</evidence>
<name>A0A1F5N843_9BACT</name>
<reference evidence="2 3" key="1">
    <citation type="journal article" date="2016" name="Nat. Commun.">
        <title>Thousands of microbial genomes shed light on interconnected biogeochemical processes in an aquifer system.</title>
        <authorList>
            <person name="Anantharaman K."/>
            <person name="Brown C.T."/>
            <person name="Hug L.A."/>
            <person name="Sharon I."/>
            <person name="Castelle C.J."/>
            <person name="Probst A.J."/>
            <person name="Thomas B.C."/>
            <person name="Singh A."/>
            <person name="Wilkins M.J."/>
            <person name="Karaoz U."/>
            <person name="Brodie E.L."/>
            <person name="Williams K.H."/>
            <person name="Hubbard S.S."/>
            <person name="Banfield J.F."/>
        </authorList>
    </citation>
    <scope>NUCLEOTIDE SEQUENCE [LARGE SCALE GENOMIC DNA]</scope>
</reference>
<keyword evidence="1" id="KW-0812">Transmembrane</keyword>
<gene>
    <name evidence="2" type="ORF">A2717_04000</name>
</gene>
<dbReference type="Proteomes" id="UP000177610">
    <property type="component" value="Unassembled WGS sequence"/>
</dbReference>